<protein>
    <submittedName>
        <fullName evidence="7">Cytochrome C</fullName>
    </submittedName>
</protein>
<dbReference type="STRING" id="1685379.AVO45_10570"/>
<evidence type="ECO:0000313" key="7">
    <source>
        <dbReference type="EMBL" id="KUJ76925.1"/>
    </source>
</evidence>
<evidence type="ECO:0000256" key="3">
    <source>
        <dbReference type="ARBA" id="ARBA00023004"/>
    </source>
</evidence>
<dbReference type="AlphaFoldDB" id="A0A0X3TMC8"/>
<comment type="caution">
    <text evidence="7">The sequence shown here is derived from an EMBL/GenBank/DDBJ whole genome shotgun (WGS) entry which is preliminary data.</text>
</comment>
<dbReference type="EMBL" id="LQBQ01000034">
    <property type="protein sequence ID" value="KUJ76925.1"/>
    <property type="molecule type" value="Genomic_DNA"/>
</dbReference>
<dbReference type="Proteomes" id="UP000053791">
    <property type="component" value="Unassembled WGS sequence"/>
</dbReference>
<evidence type="ECO:0000313" key="8">
    <source>
        <dbReference type="Proteomes" id="UP000053791"/>
    </source>
</evidence>
<dbReference type="Pfam" id="PF00034">
    <property type="entry name" value="Cytochrom_C"/>
    <property type="match status" value="1"/>
</dbReference>
<feature type="domain" description="Cytochrome c" evidence="6">
    <location>
        <begin position="32"/>
        <end position="138"/>
    </location>
</feature>
<dbReference type="PROSITE" id="PS51007">
    <property type="entry name" value="CYTC"/>
    <property type="match status" value="1"/>
</dbReference>
<reference evidence="7 8" key="1">
    <citation type="submission" date="2015-12" db="EMBL/GenBank/DDBJ databases">
        <authorList>
            <person name="Shamseldin A."/>
            <person name="Moawad H."/>
            <person name="Abd El-Rahim W.M."/>
            <person name="Sadowsky M.J."/>
        </authorList>
    </citation>
    <scope>NUCLEOTIDE SEQUENCE [LARGE SCALE GENOMIC DNA]</scope>
    <source>
        <strain evidence="7 8">ZGT118</strain>
    </source>
</reference>
<keyword evidence="8" id="KW-1185">Reference proteome</keyword>
<dbReference type="GO" id="GO:0020037">
    <property type="term" value="F:heme binding"/>
    <property type="evidence" value="ECO:0007669"/>
    <property type="project" value="InterPro"/>
</dbReference>
<evidence type="ECO:0000256" key="5">
    <source>
        <dbReference type="SAM" id="SignalP"/>
    </source>
</evidence>
<dbReference type="RefSeq" id="WP_068347819.1">
    <property type="nucleotide sequence ID" value="NZ_LQBQ01000034.1"/>
</dbReference>
<proteinExistence type="predicted"/>
<feature type="signal peptide" evidence="5">
    <location>
        <begin position="1"/>
        <end position="20"/>
    </location>
</feature>
<organism evidence="7 8">
    <name type="scientific">Ruegeria marisrubri</name>
    <dbReference type="NCBI Taxonomy" id="1685379"/>
    <lineage>
        <taxon>Bacteria</taxon>
        <taxon>Pseudomonadati</taxon>
        <taxon>Pseudomonadota</taxon>
        <taxon>Alphaproteobacteria</taxon>
        <taxon>Rhodobacterales</taxon>
        <taxon>Roseobacteraceae</taxon>
        <taxon>Ruegeria</taxon>
    </lineage>
</organism>
<evidence type="ECO:0000256" key="4">
    <source>
        <dbReference type="PROSITE-ProRule" id="PRU00433"/>
    </source>
</evidence>
<dbReference type="InterPro" id="IPR036909">
    <property type="entry name" value="Cyt_c-like_dom_sf"/>
</dbReference>
<evidence type="ECO:0000256" key="2">
    <source>
        <dbReference type="ARBA" id="ARBA00022723"/>
    </source>
</evidence>
<feature type="chain" id="PRO_5007054206" evidence="5">
    <location>
        <begin position="21"/>
        <end position="141"/>
    </location>
</feature>
<dbReference type="Gene3D" id="1.10.760.10">
    <property type="entry name" value="Cytochrome c-like domain"/>
    <property type="match status" value="1"/>
</dbReference>
<dbReference type="SUPFAM" id="SSF46626">
    <property type="entry name" value="Cytochrome c"/>
    <property type="match status" value="1"/>
</dbReference>
<keyword evidence="5" id="KW-0732">Signal</keyword>
<keyword evidence="3 4" id="KW-0408">Iron</keyword>
<evidence type="ECO:0000259" key="6">
    <source>
        <dbReference type="PROSITE" id="PS51007"/>
    </source>
</evidence>
<keyword evidence="1 4" id="KW-0349">Heme</keyword>
<dbReference type="InterPro" id="IPR009056">
    <property type="entry name" value="Cyt_c-like_dom"/>
</dbReference>
<gene>
    <name evidence="7" type="ORF">AVO45_10570</name>
</gene>
<keyword evidence="2 4" id="KW-0479">Metal-binding</keyword>
<accession>A0A0X3TMC8</accession>
<dbReference type="GO" id="GO:0046872">
    <property type="term" value="F:metal ion binding"/>
    <property type="evidence" value="ECO:0007669"/>
    <property type="project" value="UniProtKB-KW"/>
</dbReference>
<sequence>MISLQRTRSFLAAVAVLAPAACTTEQMEQVMPTAHEGEMLFAANCASCHDHRGTGGQLEGGQTAPDLTRITERNGGAFPRAEVLSQIDGYGRGKVSEEIMPEFGALLEGDLVPVEVDGVLTPTPRPLAALLAYLESIQMSG</sequence>
<evidence type="ECO:0000256" key="1">
    <source>
        <dbReference type="ARBA" id="ARBA00022617"/>
    </source>
</evidence>
<dbReference type="GO" id="GO:0009055">
    <property type="term" value="F:electron transfer activity"/>
    <property type="evidence" value="ECO:0007669"/>
    <property type="project" value="InterPro"/>
</dbReference>
<name>A0A0X3TMC8_9RHOB</name>